<dbReference type="Gramene" id="ONI06209">
    <property type="protein sequence ID" value="ONI06209"/>
    <property type="gene ID" value="PRUPE_5G047400"/>
</dbReference>
<protein>
    <submittedName>
        <fullName evidence="1">Uncharacterized protein</fullName>
    </submittedName>
</protein>
<organism evidence="1 2">
    <name type="scientific">Prunus persica</name>
    <name type="common">Peach</name>
    <name type="synonym">Amygdalus persica</name>
    <dbReference type="NCBI Taxonomy" id="3760"/>
    <lineage>
        <taxon>Eukaryota</taxon>
        <taxon>Viridiplantae</taxon>
        <taxon>Streptophyta</taxon>
        <taxon>Embryophyta</taxon>
        <taxon>Tracheophyta</taxon>
        <taxon>Spermatophyta</taxon>
        <taxon>Magnoliopsida</taxon>
        <taxon>eudicotyledons</taxon>
        <taxon>Gunneridae</taxon>
        <taxon>Pentapetalae</taxon>
        <taxon>rosids</taxon>
        <taxon>fabids</taxon>
        <taxon>Rosales</taxon>
        <taxon>Rosaceae</taxon>
        <taxon>Amygdaloideae</taxon>
        <taxon>Amygdaleae</taxon>
        <taxon>Prunus</taxon>
    </lineage>
</organism>
<evidence type="ECO:0000313" key="1">
    <source>
        <dbReference type="EMBL" id="ONI06209.1"/>
    </source>
</evidence>
<dbReference type="HOGENOM" id="CLU_1952556_0_0_1"/>
<dbReference type="AlphaFoldDB" id="M5WCE3"/>
<evidence type="ECO:0000313" key="2">
    <source>
        <dbReference type="Proteomes" id="UP000006882"/>
    </source>
</evidence>
<dbReference type="EMBL" id="CM007655">
    <property type="protein sequence ID" value="ONI06209.1"/>
    <property type="molecule type" value="Genomic_DNA"/>
</dbReference>
<sequence>MSVICLEEPYAEFRVQHELQVKVQLRVSNPACRVGKAVATGGRVATGDDAGVDVDANAMACGRALFELCRWIPTTTSPACETWPDKICSNSSTGANHTSLHMGCISLEWALLKKNSNPGNSWIGIWPQV</sequence>
<dbReference type="Proteomes" id="UP000006882">
    <property type="component" value="Chromosome G5"/>
</dbReference>
<accession>M5WCE3</accession>
<gene>
    <name evidence="1" type="ORF">PRUPE_5G047400</name>
</gene>
<keyword evidence="2" id="KW-1185">Reference proteome</keyword>
<proteinExistence type="predicted"/>
<reference evidence="1 2" key="1">
    <citation type="journal article" date="2013" name="Nat. Genet.">
        <title>The high-quality draft genome of peach (Prunus persica) identifies unique patterns of genetic diversity, domestication and genome evolution.</title>
        <authorList>
            <consortium name="International Peach Genome Initiative"/>
            <person name="Verde I."/>
            <person name="Abbott A.G."/>
            <person name="Scalabrin S."/>
            <person name="Jung S."/>
            <person name="Shu S."/>
            <person name="Marroni F."/>
            <person name="Zhebentyayeva T."/>
            <person name="Dettori M.T."/>
            <person name="Grimwood J."/>
            <person name="Cattonaro F."/>
            <person name="Zuccolo A."/>
            <person name="Rossini L."/>
            <person name="Jenkins J."/>
            <person name="Vendramin E."/>
            <person name="Meisel L.A."/>
            <person name="Decroocq V."/>
            <person name="Sosinski B."/>
            <person name="Prochnik S."/>
            <person name="Mitros T."/>
            <person name="Policriti A."/>
            <person name="Cipriani G."/>
            <person name="Dondini L."/>
            <person name="Ficklin S."/>
            <person name="Goodstein D.M."/>
            <person name="Xuan P."/>
            <person name="Del Fabbro C."/>
            <person name="Aramini V."/>
            <person name="Copetti D."/>
            <person name="Gonzalez S."/>
            <person name="Horner D.S."/>
            <person name="Falchi R."/>
            <person name="Lucas S."/>
            <person name="Mica E."/>
            <person name="Maldonado J."/>
            <person name="Lazzari B."/>
            <person name="Bielenberg D."/>
            <person name="Pirona R."/>
            <person name="Miculan M."/>
            <person name="Barakat A."/>
            <person name="Testolin R."/>
            <person name="Stella A."/>
            <person name="Tartarini S."/>
            <person name="Tonutti P."/>
            <person name="Arus P."/>
            <person name="Orellana A."/>
            <person name="Wells C."/>
            <person name="Main D."/>
            <person name="Vizzotto G."/>
            <person name="Silva H."/>
            <person name="Salamini F."/>
            <person name="Schmutz J."/>
            <person name="Morgante M."/>
            <person name="Rokhsar D.S."/>
        </authorList>
    </citation>
    <scope>NUCLEOTIDE SEQUENCE [LARGE SCALE GENOMIC DNA]</scope>
    <source>
        <strain evidence="2">cv. Nemared</strain>
    </source>
</reference>
<name>M5WCE3_PRUPE</name>